<accession>A0A2P5CX65</accession>
<organism evidence="1 2">
    <name type="scientific">Trema orientale</name>
    <name type="common">Charcoal tree</name>
    <name type="synonym">Celtis orientalis</name>
    <dbReference type="NCBI Taxonomy" id="63057"/>
    <lineage>
        <taxon>Eukaryota</taxon>
        <taxon>Viridiplantae</taxon>
        <taxon>Streptophyta</taxon>
        <taxon>Embryophyta</taxon>
        <taxon>Tracheophyta</taxon>
        <taxon>Spermatophyta</taxon>
        <taxon>Magnoliopsida</taxon>
        <taxon>eudicotyledons</taxon>
        <taxon>Gunneridae</taxon>
        <taxon>Pentapetalae</taxon>
        <taxon>rosids</taxon>
        <taxon>fabids</taxon>
        <taxon>Rosales</taxon>
        <taxon>Cannabaceae</taxon>
        <taxon>Trema</taxon>
    </lineage>
</organism>
<gene>
    <name evidence="1" type="ORF">TorRG33x02_270050</name>
</gene>
<keyword evidence="2" id="KW-1185">Reference proteome</keyword>
<protein>
    <submittedName>
        <fullName evidence="1">Uncharacterized protein</fullName>
    </submittedName>
</protein>
<name>A0A2P5CX65_TREOI</name>
<comment type="caution">
    <text evidence="1">The sequence shown here is derived from an EMBL/GenBank/DDBJ whole genome shotgun (WGS) entry which is preliminary data.</text>
</comment>
<dbReference type="AlphaFoldDB" id="A0A2P5CX65"/>
<evidence type="ECO:0000313" key="2">
    <source>
        <dbReference type="Proteomes" id="UP000237000"/>
    </source>
</evidence>
<dbReference type="Proteomes" id="UP000237000">
    <property type="component" value="Unassembled WGS sequence"/>
</dbReference>
<dbReference type="EMBL" id="JXTC01000318">
    <property type="protein sequence ID" value="PON65634.1"/>
    <property type="molecule type" value="Genomic_DNA"/>
</dbReference>
<dbReference type="InParanoid" id="A0A2P5CX65"/>
<evidence type="ECO:0000313" key="1">
    <source>
        <dbReference type="EMBL" id="PON65634.1"/>
    </source>
</evidence>
<proteinExistence type="predicted"/>
<sequence length="74" mass="8154">MIFSSLPIRLISSGNFFWRFASHNARNCRSEPYTACYPARTSSHTVRLSSSSAPSTSPTSPTQVISDALLQWSS</sequence>
<reference evidence="2" key="1">
    <citation type="submission" date="2016-06" db="EMBL/GenBank/DDBJ databases">
        <title>Parallel loss of symbiosis genes in relatives of nitrogen-fixing non-legume Parasponia.</title>
        <authorList>
            <person name="Van Velzen R."/>
            <person name="Holmer R."/>
            <person name="Bu F."/>
            <person name="Rutten L."/>
            <person name="Van Zeijl A."/>
            <person name="Liu W."/>
            <person name="Santuari L."/>
            <person name="Cao Q."/>
            <person name="Sharma T."/>
            <person name="Shen D."/>
            <person name="Roswanjaya Y."/>
            <person name="Wardhani T."/>
            <person name="Kalhor M.S."/>
            <person name="Jansen J."/>
            <person name="Van den Hoogen J."/>
            <person name="Gungor B."/>
            <person name="Hartog M."/>
            <person name="Hontelez J."/>
            <person name="Verver J."/>
            <person name="Yang W.-C."/>
            <person name="Schijlen E."/>
            <person name="Repin R."/>
            <person name="Schilthuizen M."/>
            <person name="Schranz E."/>
            <person name="Heidstra R."/>
            <person name="Miyata K."/>
            <person name="Fedorova E."/>
            <person name="Kohlen W."/>
            <person name="Bisseling T."/>
            <person name="Smit S."/>
            <person name="Geurts R."/>
        </authorList>
    </citation>
    <scope>NUCLEOTIDE SEQUENCE [LARGE SCALE GENOMIC DNA]</scope>
    <source>
        <strain evidence="2">cv. RG33-2</strain>
    </source>
</reference>